<dbReference type="GO" id="GO:0016787">
    <property type="term" value="F:hydrolase activity"/>
    <property type="evidence" value="ECO:0007669"/>
    <property type="project" value="UniProtKB-KW"/>
</dbReference>
<dbReference type="Proteomes" id="UP001230156">
    <property type="component" value="Unassembled WGS sequence"/>
</dbReference>
<evidence type="ECO:0000259" key="1">
    <source>
        <dbReference type="Pfam" id="PF00561"/>
    </source>
</evidence>
<dbReference type="InterPro" id="IPR000073">
    <property type="entry name" value="AB_hydrolase_1"/>
</dbReference>
<dbReference type="RefSeq" id="WP_379954929.1">
    <property type="nucleotide sequence ID" value="NZ_JAUYVI010000002.1"/>
</dbReference>
<dbReference type="InterPro" id="IPR050266">
    <property type="entry name" value="AB_hydrolase_sf"/>
</dbReference>
<accession>A0ABU0YKI9</accession>
<name>A0ABU0YKI9_9PROT</name>
<dbReference type="Pfam" id="PF00561">
    <property type="entry name" value="Abhydrolase_1"/>
    <property type="match status" value="1"/>
</dbReference>
<dbReference type="Gene3D" id="3.40.50.1820">
    <property type="entry name" value="alpha/beta hydrolase"/>
    <property type="match status" value="1"/>
</dbReference>
<evidence type="ECO:0000313" key="2">
    <source>
        <dbReference type="EMBL" id="MDQ7247526.1"/>
    </source>
</evidence>
<dbReference type="PRINTS" id="PR00111">
    <property type="entry name" value="ABHYDROLASE"/>
</dbReference>
<dbReference type="PANTHER" id="PTHR43798">
    <property type="entry name" value="MONOACYLGLYCEROL LIPASE"/>
    <property type="match status" value="1"/>
</dbReference>
<sequence length="258" mass="27427">MSSLAVERMQVEVEGSGDPVIMLHGLGGTSNTFCPQVLGLGGRYRTIRPDLPGSGRSPLSGSLTIQSMVDAVVRAAKAVGAERAHFVGHSMGTIVCQHIAEQHPELVRSLALFGPIHQPPEPARKGLGDRAAKARNEGMTGIADQIVQATLSGDTKSNAPVAVALVREFIMRQDAEGYARNCEALAAAQPANLDRIKCPVRLVTGDEDPVAPASNARTMAERLSDARVTILTRCGHWSTIERPQDCNQVLKELLGGRA</sequence>
<dbReference type="PRINTS" id="PR00412">
    <property type="entry name" value="EPOXHYDRLASE"/>
</dbReference>
<proteinExistence type="predicted"/>
<dbReference type="SUPFAM" id="SSF53474">
    <property type="entry name" value="alpha/beta-Hydrolases"/>
    <property type="match status" value="1"/>
</dbReference>
<dbReference type="InterPro" id="IPR000639">
    <property type="entry name" value="Epox_hydrolase-like"/>
</dbReference>
<evidence type="ECO:0000313" key="3">
    <source>
        <dbReference type="Proteomes" id="UP001230156"/>
    </source>
</evidence>
<feature type="domain" description="AB hydrolase-1" evidence="1">
    <location>
        <begin position="19"/>
        <end position="243"/>
    </location>
</feature>
<dbReference type="PANTHER" id="PTHR43798:SF5">
    <property type="entry name" value="MONOACYLGLYCEROL LIPASE ABHD6"/>
    <property type="match status" value="1"/>
</dbReference>
<dbReference type="InterPro" id="IPR029058">
    <property type="entry name" value="AB_hydrolase_fold"/>
</dbReference>
<reference evidence="3" key="1">
    <citation type="submission" date="2023-08" db="EMBL/GenBank/DDBJ databases">
        <title>Rhodospirillaceae gen. nov., a novel taxon isolated from the Yangtze River Yuezi River estuary sludge.</title>
        <authorList>
            <person name="Ruan L."/>
        </authorList>
    </citation>
    <scope>NUCLEOTIDE SEQUENCE [LARGE SCALE GENOMIC DNA]</scope>
    <source>
        <strain evidence="3">R-7</strain>
    </source>
</reference>
<keyword evidence="3" id="KW-1185">Reference proteome</keyword>
<gene>
    <name evidence="2" type="ORF">Q8A70_07595</name>
</gene>
<keyword evidence="2" id="KW-0378">Hydrolase</keyword>
<dbReference type="EMBL" id="JAUYVI010000002">
    <property type="protein sequence ID" value="MDQ7247526.1"/>
    <property type="molecule type" value="Genomic_DNA"/>
</dbReference>
<comment type="caution">
    <text evidence="2">The sequence shown here is derived from an EMBL/GenBank/DDBJ whole genome shotgun (WGS) entry which is preliminary data.</text>
</comment>
<protein>
    <submittedName>
        <fullName evidence="2">Alpha/beta hydrolase</fullName>
    </submittedName>
</protein>
<organism evidence="2 3">
    <name type="scientific">Dongia sedimenti</name>
    <dbReference type="NCBI Taxonomy" id="3064282"/>
    <lineage>
        <taxon>Bacteria</taxon>
        <taxon>Pseudomonadati</taxon>
        <taxon>Pseudomonadota</taxon>
        <taxon>Alphaproteobacteria</taxon>
        <taxon>Rhodospirillales</taxon>
        <taxon>Dongiaceae</taxon>
        <taxon>Dongia</taxon>
    </lineage>
</organism>